<evidence type="ECO:0000313" key="2">
    <source>
        <dbReference type="Proteomes" id="UP000243588"/>
    </source>
</evidence>
<sequence>MKNMYTWFITVFLYCVIANAQALPTPELITNISNRVPLETRVLALGDPTHQESTITKYRIALIKQLVLEEGYKIIALEGNLYELYSAYQAFLSTEDVSLYDRAMYSQLNATEMDELYYFVQQQNEQGNKVKLVGFDGALSGTTLSHCIERKRY</sequence>
<evidence type="ECO:0000313" key="1">
    <source>
        <dbReference type="EMBL" id="SDH55177.1"/>
    </source>
</evidence>
<dbReference type="SUPFAM" id="SSF159501">
    <property type="entry name" value="EreA/ChaN-like"/>
    <property type="match status" value="1"/>
</dbReference>
<accession>A0A1G8DBS3</accession>
<proteinExistence type="predicted"/>
<protein>
    <recommendedName>
        <fullName evidence="3">Erythromycin esterase</fullName>
    </recommendedName>
</protein>
<evidence type="ECO:0008006" key="3">
    <source>
        <dbReference type="Google" id="ProtNLM"/>
    </source>
</evidence>
<name>A0A1G8DBS3_9FLAO</name>
<organism evidence="1 2">
    <name type="scientific">Myroides phaeus</name>
    <dbReference type="NCBI Taxonomy" id="702745"/>
    <lineage>
        <taxon>Bacteria</taxon>
        <taxon>Pseudomonadati</taxon>
        <taxon>Bacteroidota</taxon>
        <taxon>Flavobacteriia</taxon>
        <taxon>Flavobacteriales</taxon>
        <taxon>Flavobacteriaceae</taxon>
        <taxon>Myroides</taxon>
    </lineage>
</organism>
<dbReference type="Proteomes" id="UP000243588">
    <property type="component" value="Unassembled WGS sequence"/>
</dbReference>
<keyword evidence="2" id="KW-1185">Reference proteome</keyword>
<reference evidence="2" key="1">
    <citation type="submission" date="2016-10" db="EMBL/GenBank/DDBJ databases">
        <authorList>
            <person name="Varghese N."/>
            <person name="Submissions S."/>
        </authorList>
    </citation>
    <scope>NUCLEOTIDE SEQUENCE [LARGE SCALE GENOMIC DNA]</scope>
    <source>
        <strain evidence="2">DSM 23313</strain>
    </source>
</reference>
<dbReference type="EMBL" id="FNDQ01000006">
    <property type="protein sequence ID" value="SDH55177.1"/>
    <property type="molecule type" value="Genomic_DNA"/>
</dbReference>
<dbReference type="AlphaFoldDB" id="A0A1G8DBS3"/>
<gene>
    <name evidence="1" type="ORF">SAMN05421818_106102</name>
</gene>